<organism evidence="2 3">
    <name type="scientific">Methylosinus sporium</name>
    <dbReference type="NCBI Taxonomy" id="428"/>
    <lineage>
        <taxon>Bacteria</taxon>
        <taxon>Pseudomonadati</taxon>
        <taxon>Pseudomonadota</taxon>
        <taxon>Alphaproteobacteria</taxon>
        <taxon>Hyphomicrobiales</taxon>
        <taxon>Methylocystaceae</taxon>
        <taxon>Methylosinus</taxon>
    </lineage>
</organism>
<evidence type="ECO:0000256" key="1">
    <source>
        <dbReference type="SAM" id="SignalP"/>
    </source>
</evidence>
<feature type="chain" id="PRO_5015712664" evidence="1">
    <location>
        <begin position="22"/>
        <end position="369"/>
    </location>
</feature>
<gene>
    <name evidence="2" type="ORF">C5689_16995</name>
</gene>
<dbReference type="Proteomes" id="UP000245137">
    <property type="component" value="Unassembled WGS sequence"/>
</dbReference>
<proteinExistence type="predicted"/>
<protein>
    <submittedName>
        <fullName evidence="2">Uncharacterized protein</fullName>
    </submittedName>
</protein>
<reference evidence="2 3" key="1">
    <citation type="journal article" date="2018" name="Appl. Microbiol. Biotechnol.">
        <title>Co-cultivation of the strictly anaerobic methanogen Methanosarcina barkeri with aerobic methanotrophs in an oxygen-limited membrane bioreactor.</title>
        <authorList>
            <person name="In 't Zandt M.H."/>
            <person name="van den Bosch T.J.M."/>
            <person name="Rijkers R."/>
            <person name="van Kessel M.A.H.J."/>
            <person name="Jetten M.S.M."/>
            <person name="Welte C.U."/>
        </authorList>
    </citation>
    <scope>NUCLEOTIDE SEQUENCE [LARGE SCALE GENOMIC DNA]</scope>
    <source>
        <strain evidence="2 3">DSM 17706</strain>
    </source>
</reference>
<comment type="caution">
    <text evidence="2">The sequence shown here is derived from an EMBL/GenBank/DDBJ whole genome shotgun (WGS) entry which is preliminary data.</text>
</comment>
<evidence type="ECO:0000313" key="2">
    <source>
        <dbReference type="EMBL" id="PWB92679.1"/>
    </source>
</evidence>
<dbReference type="AlphaFoldDB" id="A0A2U1SM34"/>
<dbReference type="OrthoDB" id="977906at2"/>
<accession>A0A2U1SM34</accession>
<dbReference type="EMBL" id="PUIV01000040">
    <property type="protein sequence ID" value="PWB92679.1"/>
    <property type="molecule type" value="Genomic_DNA"/>
</dbReference>
<name>A0A2U1SM34_METSR</name>
<keyword evidence="3" id="KW-1185">Reference proteome</keyword>
<evidence type="ECO:0000313" key="3">
    <source>
        <dbReference type="Proteomes" id="UP000245137"/>
    </source>
</evidence>
<sequence length="369" mass="39883">MGVWAVLIACIIVIAAPRARAASANDNARILAGLPVASDSPLAPLTSQAGWKAHSHGFDAAFKRVEDRQLSKIRAWSKDNVPASPVLFYMFSGPDFLYANSFFPDASTYVLAGLEPVGQIPDLETLPRSGVDGALRALHTSTQSALNLSFFITKDMKRQLRASRVGGALPVLYVFLARAGKTIESAELVGLDDAGELHSGEEAKGRVAGVKIVFSNPDGARKTLYFFSADVSDASFAKHGLQAFLDKQGAGSALLKSASYLLHSGNFSQVREFLLTRSVSIVEDDSGIPVASFGPDWRLDAYGRYSGPIAIFSKNYQARLARLHQTQGHRPLPFGIGYRWRQSDSNLLLAIKKRSENSETNAQKKAATP</sequence>
<keyword evidence="1" id="KW-0732">Signal</keyword>
<feature type="signal peptide" evidence="1">
    <location>
        <begin position="1"/>
        <end position="21"/>
    </location>
</feature>